<dbReference type="AlphaFoldDB" id="A0A811ZHV0"/>
<feature type="compositionally biased region" description="Low complexity" evidence="1">
    <location>
        <begin position="934"/>
        <end position="953"/>
    </location>
</feature>
<name>A0A811ZHV0_NYCPR</name>
<accession>A0A811ZHV0</accession>
<protein>
    <submittedName>
        <fullName evidence="2">(raccoon dog) hypothetical protein</fullName>
    </submittedName>
</protein>
<feature type="region of interest" description="Disordered" evidence="1">
    <location>
        <begin position="375"/>
        <end position="394"/>
    </location>
</feature>
<feature type="region of interest" description="Disordered" evidence="1">
    <location>
        <begin position="435"/>
        <end position="490"/>
    </location>
</feature>
<gene>
    <name evidence="2" type="ORF">NYPRO_LOCUS21225</name>
</gene>
<comment type="caution">
    <text evidence="2">The sequence shown here is derived from an EMBL/GenBank/DDBJ whole genome shotgun (WGS) entry which is preliminary data.</text>
</comment>
<reference evidence="2" key="1">
    <citation type="submission" date="2020-12" db="EMBL/GenBank/DDBJ databases">
        <authorList>
            <consortium name="Molecular Ecology Group"/>
        </authorList>
    </citation>
    <scope>NUCLEOTIDE SEQUENCE</scope>
    <source>
        <strain evidence="2">TBG_1078</strain>
    </source>
</reference>
<evidence type="ECO:0000313" key="2">
    <source>
        <dbReference type="EMBL" id="CAD7688432.1"/>
    </source>
</evidence>
<keyword evidence="3" id="KW-1185">Reference proteome</keyword>
<dbReference type="EMBL" id="CAJHUB010000766">
    <property type="protein sequence ID" value="CAD7688432.1"/>
    <property type="molecule type" value="Genomic_DNA"/>
</dbReference>
<feature type="compositionally biased region" description="Gly residues" evidence="1">
    <location>
        <begin position="918"/>
        <end position="933"/>
    </location>
</feature>
<evidence type="ECO:0000313" key="3">
    <source>
        <dbReference type="Proteomes" id="UP000645828"/>
    </source>
</evidence>
<feature type="region of interest" description="Disordered" evidence="1">
    <location>
        <begin position="860"/>
        <end position="884"/>
    </location>
</feature>
<feature type="region of interest" description="Disordered" evidence="1">
    <location>
        <begin position="648"/>
        <end position="712"/>
    </location>
</feature>
<feature type="region of interest" description="Disordered" evidence="1">
    <location>
        <begin position="598"/>
        <end position="629"/>
    </location>
</feature>
<organism evidence="2 3">
    <name type="scientific">Nyctereutes procyonoides</name>
    <name type="common">Raccoon dog</name>
    <name type="synonym">Canis procyonoides</name>
    <dbReference type="NCBI Taxonomy" id="34880"/>
    <lineage>
        <taxon>Eukaryota</taxon>
        <taxon>Metazoa</taxon>
        <taxon>Chordata</taxon>
        <taxon>Craniata</taxon>
        <taxon>Vertebrata</taxon>
        <taxon>Euteleostomi</taxon>
        <taxon>Mammalia</taxon>
        <taxon>Eutheria</taxon>
        <taxon>Laurasiatheria</taxon>
        <taxon>Carnivora</taxon>
        <taxon>Caniformia</taxon>
        <taxon>Canidae</taxon>
        <taxon>Nyctereutes</taxon>
    </lineage>
</organism>
<feature type="compositionally biased region" description="Low complexity" evidence="1">
    <location>
        <begin position="464"/>
        <end position="490"/>
    </location>
</feature>
<dbReference type="Proteomes" id="UP000645828">
    <property type="component" value="Unassembled WGS sequence"/>
</dbReference>
<feature type="region of interest" description="Disordered" evidence="1">
    <location>
        <begin position="323"/>
        <end position="344"/>
    </location>
</feature>
<sequence length="1028" mass="109909">MVQTPRGWGAVKRGVERRVGSLGRGTGGAAGEPQLAGHSAALRAWRKLVYLLEDERGLGLSGAHTLPPPCAPNGNTEVGFQTQAARGPHLCPGPAFEPSRNPAGRWESLSRLPPHRPLLCAPESSLADGESEFGRPRRPTPSLPPLLFGVLRDGDLLMTRLASAWWYSVWEFGLGVNGRTDSFFIEEEQTIGRETDPALPPQTPFSPSFPATATPFSVALLRESKRINPRGVCLRLPPPGLEGGRGIRRPATRLENHLGLNSYFPLAKRWLGRQRESPRVRAAPSRLPRDGRTRNTTAASETPHDCGVLSQRTLDRVRMISCPRSRGAPGREPEHPRTLPSLRRLRLRPGADTHLAQKGPPGSAAQTRPRWRGAELGKVTGPAPGRLLSPSGIPGAADMIRRSTSSTAGERILAEVQLRPRGVCKTRGWLEPALARARNPAPPHASGRRLQVRSEPAVSQGHCPPAASARSSVPARVPPQAAGRPASRALVAAPPPLRAGVPRRRGALRAWLRLRARRPLMVHSEQVCSRFPCYRDEPKVTRFEAHTQAKPTLFPSRKGRRVPGFGEAAWRAAPTQSPGPAAAPGRCALQAEGEPVAELRAARRAPRATSAPTTVGPWVSPRSAPASPLLTPASRAHAVWGPTLEQPHRLASPHANAPLGRQAPRRVVGSRCAEREVLSAVGGKSRSAPWRQVPSTSRPRGPGGHRPQAPGRVCVAGSHPPLGGGGRVLCAAELPERRPRPAVGAHRLLGPHRWALAKRPTRWPPGDFWPGGFLRRVSDSRRRSRRRRLPQGAEETRVLTRRGERAGGFQRTPRPRTLFLRERQQRFGGNRAGKADRTPAASASSCPGWVCGRRAGRRVRRGARGGARGLLAPSRRAGSREATRAVTRLGPEPAACGTCWARGSAAAGAGARAKGAGAGAAVRGGGVRGGGEVRGASAAQPQPAGAAAPGEQAYSSPRRRKPGRTPSPRTPSNSRGFCNGAVGVRDYEEDPSSEGQGQGARREEEGLRLVALRSPPPARRGTVPAPSL</sequence>
<feature type="region of interest" description="Disordered" evidence="1">
    <location>
        <begin position="918"/>
        <end position="1028"/>
    </location>
</feature>
<evidence type="ECO:0000256" key="1">
    <source>
        <dbReference type="SAM" id="MobiDB-lite"/>
    </source>
</evidence>
<proteinExistence type="predicted"/>
<feature type="region of interest" description="Disordered" evidence="1">
    <location>
        <begin position="274"/>
        <end position="304"/>
    </location>
</feature>